<dbReference type="InterPro" id="IPR049326">
    <property type="entry name" value="Rhodopsin_dom_fungi"/>
</dbReference>
<evidence type="ECO:0000256" key="1">
    <source>
        <dbReference type="SAM" id="Phobius"/>
    </source>
</evidence>
<organism evidence="3 4">
    <name type="scientific">Aspergillus indologenus CBS 114.80</name>
    <dbReference type="NCBI Taxonomy" id="1450541"/>
    <lineage>
        <taxon>Eukaryota</taxon>
        <taxon>Fungi</taxon>
        <taxon>Dikarya</taxon>
        <taxon>Ascomycota</taxon>
        <taxon>Pezizomycotina</taxon>
        <taxon>Eurotiomycetes</taxon>
        <taxon>Eurotiomycetidae</taxon>
        <taxon>Eurotiales</taxon>
        <taxon>Aspergillaceae</taxon>
        <taxon>Aspergillus</taxon>
        <taxon>Aspergillus subgen. Circumdati</taxon>
    </lineage>
</organism>
<dbReference type="PANTHER" id="PTHR38794:SF1">
    <property type="entry name" value="INTEGRAL MEMBRANE PROTEIN"/>
    <property type="match status" value="1"/>
</dbReference>
<gene>
    <name evidence="3" type="ORF">BP00DRAFT_390163</name>
</gene>
<accession>A0A2V5IH06</accession>
<protein>
    <recommendedName>
        <fullName evidence="2">Rhodopsin domain-containing protein</fullName>
    </recommendedName>
</protein>
<feature type="transmembrane region" description="Helical" evidence="1">
    <location>
        <begin position="38"/>
        <end position="62"/>
    </location>
</feature>
<dbReference type="Proteomes" id="UP000248817">
    <property type="component" value="Unassembled WGS sequence"/>
</dbReference>
<evidence type="ECO:0000313" key="3">
    <source>
        <dbReference type="EMBL" id="PYI34542.1"/>
    </source>
</evidence>
<sequence>MEDHGAVVKIVSWFLLIVSSGAVAACLLTSWHLLGRKILVLSLLLSTLLSSAIAGATVSLAATRGLGRPRIDEDTPEDQLAGLQTAIYLTEIFHVLTLGLGKLSFVALFYMVLAGSALTTLTRAIFAVGTFLVLWTFTMVVAVALQCRPPEVWNLMSGTCLDVTALWTYYGVTNIIIETLLFAVPSILIYRLRMRLRKRLVVIGCLSVRTLDILVSAVQLHYVHGFDPSPALPVALYPWMLCGQVLQTVTIVAACVPYLREFLESFPSGMLKPAGVERTTGLRYGSGSTRLLDSDSGASP</sequence>
<dbReference type="Pfam" id="PF20684">
    <property type="entry name" value="Fung_rhodopsin"/>
    <property type="match status" value="1"/>
</dbReference>
<evidence type="ECO:0000313" key="4">
    <source>
        <dbReference type="Proteomes" id="UP000248817"/>
    </source>
</evidence>
<feature type="transmembrane region" description="Helical" evidence="1">
    <location>
        <begin position="166"/>
        <end position="188"/>
    </location>
</feature>
<dbReference type="PANTHER" id="PTHR38794">
    <property type="entry name" value="INTEGRAL MEMBRANE PROTEIN"/>
    <property type="match status" value="1"/>
</dbReference>
<feature type="transmembrane region" description="Helical" evidence="1">
    <location>
        <begin position="92"/>
        <end position="113"/>
    </location>
</feature>
<feature type="domain" description="Rhodopsin" evidence="2">
    <location>
        <begin position="44"/>
        <end position="264"/>
    </location>
</feature>
<proteinExistence type="predicted"/>
<feature type="transmembrane region" description="Helical" evidence="1">
    <location>
        <begin position="200"/>
        <end position="224"/>
    </location>
</feature>
<name>A0A2V5IH06_9EURO</name>
<keyword evidence="4" id="KW-1185">Reference proteome</keyword>
<feature type="transmembrane region" description="Helical" evidence="1">
    <location>
        <begin position="236"/>
        <end position="259"/>
    </location>
</feature>
<keyword evidence="1" id="KW-0812">Transmembrane</keyword>
<reference evidence="3 4" key="1">
    <citation type="submission" date="2018-02" db="EMBL/GenBank/DDBJ databases">
        <title>The genomes of Aspergillus section Nigri reveals drivers in fungal speciation.</title>
        <authorList>
            <consortium name="DOE Joint Genome Institute"/>
            <person name="Vesth T.C."/>
            <person name="Nybo J."/>
            <person name="Theobald S."/>
            <person name="Brandl J."/>
            <person name="Frisvad J.C."/>
            <person name="Nielsen K.F."/>
            <person name="Lyhne E.K."/>
            <person name="Kogle M.E."/>
            <person name="Kuo A."/>
            <person name="Riley R."/>
            <person name="Clum A."/>
            <person name="Nolan M."/>
            <person name="Lipzen A."/>
            <person name="Salamov A."/>
            <person name="Henrissat B."/>
            <person name="Wiebenga A."/>
            <person name="De vries R.P."/>
            <person name="Grigoriev I.V."/>
            <person name="Mortensen U.H."/>
            <person name="Andersen M.R."/>
            <person name="Baker S.E."/>
        </authorList>
    </citation>
    <scope>NUCLEOTIDE SEQUENCE [LARGE SCALE GENOMIC DNA]</scope>
    <source>
        <strain evidence="3 4">CBS 114.80</strain>
    </source>
</reference>
<feature type="transmembrane region" description="Helical" evidence="1">
    <location>
        <begin position="125"/>
        <end position="146"/>
    </location>
</feature>
<dbReference type="EMBL" id="KZ825475">
    <property type="protein sequence ID" value="PYI34542.1"/>
    <property type="molecule type" value="Genomic_DNA"/>
</dbReference>
<keyword evidence="1" id="KW-1133">Transmembrane helix</keyword>
<keyword evidence="1" id="KW-0472">Membrane</keyword>
<feature type="transmembrane region" description="Helical" evidence="1">
    <location>
        <begin position="6"/>
        <end position="31"/>
    </location>
</feature>
<evidence type="ECO:0000259" key="2">
    <source>
        <dbReference type="Pfam" id="PF20684"/>
    </source>
</evidence>
<dbReference type="AlphaFoldDB" id="A0A2V5IH06"/>